<accession>A0ABD1U2L4</accession>
<dbReference type="InterPro" id="IPR001128">
    <property type="entry name" value="Cyt_P450"/>
</dbReference>
<protein>
    <submittedName>
        <fullName evidence="12">Cytochrome</fullName>
    </submittedName>
</protein>
<gene>
    <name evidence="12" type="ORF">Adt_15482</name>
</gene>
<evidence type="ECO:0000256" key="4">
    <source>
        <dbReference type="ARBA" id="ARBA00022692"/>
    </source>
</evidence>
<dbReference type="SUPFAM" id="SSF48264">
    <property type="entry name" value="Cytochrome P450"/>
    <property type="match status" value="1"/>
</dbReference>
<evidence type="ECO:0000256" key="6">
    <source>
        <dbReference type="ARBA" id="ARBA00022989"/>
    </source>
</evidence>
<comment type="caution">
    <text evidence="12">The sequence shown here is derived from an EMBL/GenBank/DDBJ whole genome shotgun (WGS) entry which is preliminary data.</text>
</comment>
<evidence type="ECO:0000313" key="13">
    <source>
        <dbReference type="Proteomes" id="UP001604336"/>
    </source>
</evidence>
<reference evidence="13" key="1">
    <citation type="submission" date="2024-07" db="EMBL/GenBank/DDBJ databases">
        <title>Two chromosome-level genome assemblies of Korean endemic species Abeliophyllum distichum and Forsythia ovata (Oleaceae).</title>
        <authorList>
            <person name="Jang H."/>
        </authorList>
    </citation>
    <scope>NUCLEOTIDE SEQUENCE [LARGE SCALE GENOMIC DNA]</scope>
</reference>
<feature type="binding site" description="axial binding residue" evidence="11">
    <location>
        <position position="447"/>
    </location>
    <ligand>
        <name>heme</name>
        <dbReference type="ChEBI" id="CHEBI:30413"/>
    </ligand>
    <ligandPart>
        <name>Fe</name>
        <dbReference type="ChEBI" id="CHEBI:18248"/>
    </ligandPart>
</feature>
<dbReference type="EMBL" id="JBFOLK010000004">
    <property type="protein sequence ID" value="KAL2519235.1"/>
    <property type="molecule type" value="Genomic_DNA"/>
</dbReference>
<dbReference type="Pfam" id="PF00067">
    <property type="entry name" value="p450"/>
    <property type="match status" value="1"/>
</dbReference>
<dbReference type="PANTHER" id="PTHR24282">
    <property type="entry name" value="CYTOCHROME P450 FAMILY MEMBER"/>
    <property type="match status" value="1"/>
</dbReference>
<sequence>MVEKMIEQTVWRHLQVWWTPMQIERIMGKQGIRGPTYKFLFGNTKEISKKKANSLCSPMDLSHDIFPRIMPHIYSWINTYGNIFLFWNGSRAELVVTQPELVKELFNNNHTYPRTVADDKYFRKLTGDSIVACEGEKWVKRRKVANQAFHSENLKNMTPAMIESVKMMLERWRNHEGRELDVYEEFRQLTAEVISRTVFGSSYEVGEQVLQMLTKLAIIVTRNAYNIRLPSISDLFKNGDEIESDKIEKEIREVILQIIKKREKVVVDEQIFGSDFLGLLWKARHDSSGGNIMSVDQIIDECKIFYGAGQGSTAALLSWTILLLAIHFDWQANARDEVLKVIGQQQPNSDDLPRLRTMNMIIHESLRLYPPVPSSERKAKKGARLGKLILPANIKVFVPILALHRDPKIWGEDAHLFKPERFTEGIVGATKNNLAAFLPFIMGPRTCVGMNFAINETKIALSMILQRYAFTLSPNYIHSPILTMNLRPEHGVQVLLHAL</sequence>
<name>A0ABD1U2L4_9LAMI</name>
<keyword evidence="8 11" id="KW-0408">Iron</keyword>
<keyword evidence="10" id="KW-0472">Membrane</keyword>
<keyword evidence="6" id="KW-1133">Transmembrane helix</keyword>
<dbReference type="InterPro" id="IPR050665">
    <property type="entry name" value="Cytochrome_P450_Monooxygen"/>
</dbReference>
<dbReference type="PRINTS" id="PR00385">
    <property type="entry name" value="P450"/>
</dbReference>
<evidence type="ECO:0000256" key="5">
    <source>
        <dbReference type="ARBA" id="ARBA00022723"/>
    </source>
</evidence>
<dbReference type="InterPro" id="IPR002401">
    <property type="entry name" value="Cyt_P450_E_grp-I"/>
</dbReference>
<dbReference type="PRINTS" id="PR00463">
    <property type="entry name" value="EP450I"/>
</dbReference>
<dbReference type="Proteomes" id="UP001604336">
    <property type="component" value="Unassembled WGS sequence"/>
</dbReference>
<dbReference type="AlphaFoldDB" id="A0ABD1U2L4"/>
<evidence type="ECO:0000256" key="1">
    <source>
        <dbReference type="ARBA" id="ARBA00004167"/>
    </source>
</evidence>
<evidence type="ECO:0000256" key="3">
    <source>
        <dbReference type="ARBA" id="ARBA00022617"/>
    </source>
</evidence>
<evidence type="ECO:0000256" key="11">
    <source>
        <dbReference type="PIRSR" id="PIRSR602401-1"/>
    </source>
</evidence>
<dbReference type="Gene3D" id="1.10.630.10">
    <property type="entry name" value="Cytochrome P450"/>
    <property type="match status" value="1"/>
</dbReference>
<proteinExistence type="inferred from homology"/>
<evidence type="ECO:0000313" key="12">
    <source>
        <dbReference type="EMBL" id="KAL2519235.1"/>
    </source>
</evidence>
<dbReference type="GO" id="GO:0046872">
    <property type="term" value="F:metal ion binding"/>
    <property type="evidence" value="ECO:0007669"/>
    <property type="project" value="UniProtKB-KW"/>
</dbReference>
<evidence type="ECO:0000256" key="7">
    <source>
        <dbReference type="ARBA" id="ARBA00023002"/>
    </source>
</evidence>
<evidence type="ECO:0000256" key="10">
    <source>
        <dbReference type="ARBA" id="ARBA00023136"/>
    </source>
</evidence>
<keyword evidence="4" id="KW-0812">Transmembrane</keyword>
<evidence type="ECO:0000256" key="8">
    <source>
        <dbReference type="ARBA" id="ARBA00023004"/>
    </source>
</evidence>
<keyword evidence="9" id="KW-0503">Monooxygenase</keyword>
<dbReference type="GO" id="GO:0004497">
    <property type="term" value="F:monooxygenase activity"/>
    <property type="evidence" value="ECO:0007669"/>
    <property type="project" value="UniProtKB-KW"/>
</dbReference>
<keyword evidence="13" id="KW-1185">Reference proteome</keyword>
<comment type="subcellular location">
    <subcellularLocation>
        <location evidence="1">Membrane</location>
        <topology evidence="1">Single-pass membrane protein</topology>
    </subcellularLocation>
</comment>
<keyword evidence="3 11" id="KW-0349">Heme</keyword>
<organism evidence="12 13">
    <name type="scientific">Abeliophyllum distichum</name>
    <dbReference type="NCBI Taxonomy" id="126358"/>
    <lineage>
        <taxon>Eukaryota</taxon>
        <taxon>Viridiplantae</taxon>
        <taxon>Streptophyta</taxon>
        <taxon>Embryophyta</taxon>
        <taxon>Tracheophyta</taxon>
        <taxon>Spermatophyta</taxon>
        <taxon>Magnoliopsida</taxon>
        <taxon>eudicotyledons</taxon>
        <taxon>Gunneridae</taxon>
        <taxon>Pentapetalae</taxon>
        <taxon>asterids</taxon>
        <taxon>lamiids</taxon>
        <taxon>Lamiales</taxon>
        <taxon>Oleaceae</taxon>
        <taxon>Forsythieae</taxon>
        <taxon>Abeliophyllum</taxon>
    </lineage>
</organism>
<keyword evidence="5 11" id="KW-0479">Metal-binding</keyword>
<comment type="similarity">
    <text evidence="2">Belongs to the cytochrome P450 family.</text>
</comment>
<dbReference type="PANTHER" id="PTHR24282:SF211">
    <property type="entry name" value="CYTOCHROME P450-RELATED"/>
    <property type="match status" value="1"/>
</dbReference>
<dbReference type="InterPro" id="IPR036396">
    <property type="entry name" value="Cyt_P450_sf"/>
</dbReference>
<keyword evidence="7" id="KW-0560">Oxidoreductase</keyword>
<evidence type="ECO:0000256" key="2">
    <source>
        <dbReference type="ARBA" id="ARBA00010617"/>
    </source>
</evidence>
<comment type="cofactor">
    <cofactor evidence="11">
        <name>heme</name>
        <dbReference type="ChEBI" id="CHEBI:30413"/>
    </cofactor>
</comment>
<dbReference type="GO" id="GO:0016020">
    <property type="term" value="C:membrane"/>
    <property type="evidence" value="ECO:0007669"/>
    <property type="project" value="UniProtKB-SubCell"/>
</dbReference>
<evidence type="ECO:0000256" key="9">
    <source>
        <dbReference type="ARBA" id="ARBA00023033"/>
    </source>
</evidence>